<name>L1IPL5_GUITC</name>
<proteinExistence type="predicted"/>
<dbReference type="eggNOG" id="ENOG502QPQG">
    <property type="taxonomic scope" value="Eukaryota"/>
</dbReference>
<dbReference type="InterPro" id="IPR029063">
    <property type="entry name" value="SAM-dependent_MTases_sf"/>
</dbReference>
<dbReference type="OMA" id="AHCWPDP"/>
<dbReference type="Gene3D" id="3.40.50.150">
    <property type="entry name" value="Vaccinia Virus protein VP39"/>
    <property type="match status" value="1"/>
</dbReference>
<organism evidence="3">
    <name type="scientific">Guillardia theta (strain CCMP2712)</name>
    <name type="common">Cryptophyte</name>
    <dbReference type="NCBI Taxonomy" id="905079"/>
    <lineage>
        <taxon>Eukaryota</taxon>
        <taxon>Cryptophyceae</taxon>
        <taxon>Pyrenomonadales</taxon>
        <taxon>Geminigeraceae</taxon>
        <taxon>Guillardia</taxon>
    </lineage>
</organism>
<feature type="domain" description="Methyltransferase type 11" evidence="2">
    <location>
        <begin position="195"/>
        <end position="299"/>
    </location>
</feature>
<dbReference type="OrthoDB" id="10017101at2759"/>
<keyword evidence="5" id="KW-1185">Reference proteome</keyword>
<dbReference type="SUPFAM" id="SSF53335">
    <property type="entry name" value="S-adenosyl-L-methionine-dependent methyltransferases"/>
    <property type="match status" value="1"/>
</dbReference>
<dbReference type="PaxDb" id="55529-EKX37799"/>
<protein>
    <recommendedName>
        <fullName evidence="2">Methyltransferase type 11 domain-containing protein</fullName>
    </recommendedName>
</protein>
<dbReference type="EnsemblProtists" id="EKX37799">
    <property type="protein sequence ID" value="EKX37799"/>
    <property type="gene ID" value="GUITHDRAFT_116106"/>
</dbReference>
<dbReference type="STRING" id="905079.L1IPL5"/>
<dbReference type="PANTHER" id="PTHR43591">
    <property type="entry name" value="METHYLTRANSFERASE"/>
    <property type="match status" value="1"/>
</dbReference>
<dbReference type="EMBL" id="JH993055">
    <property type="protein sequence ID" value="EKX37799.1"/>
    <property type="molecule type" value="Genomic_DNA"/>
</dbReference>
<dbReference type="GeneID" id="17294489"/>
<dbReference type="PANTHER" id="PTHR43591:SF99">
    <property type="entry name" value="OS06G0646000 PROTEIN"/>
    <property type="match status" value="1"/>
</dbReference>
<evidence type="ECO:0000313" key="5">
    <source>
        <dbReference type="Proteomes" id="UP000011087"/>
    </source>
</evidence>
<evidence type="ECO:0000256" key="1">
    <source>
        <dbReference type="SAM" id="MobiDB-lite"/>
    </source>
</evidence>
<dbReference type="AlphaFoldDB" id="L1IPL5"/>
<dbReference type="CDD" id="cd02440">
    <property type="entry name" value="AdoMet_MTases"/>
    <property type="match status" value="1"/>
</dbReference>
<dbReference type="Pfam" id="PF08241">
    <property type="entry name" value="Methyltransf_11"/>
    <property type="match status" value="1"/>
</dbReference>
<sequence length="365" mass="40331">MAFAPSAVSSSLAIPALRPTVNHRSRFVSSSSLAAARRSPILMMATETSTESVAESTGVYACTQCSSPISLEESECRNCGAAIKREEVGYVDLTPESMKKRKVSTSSSSSSDESSPVQTLRQLANNPLVSAFLAGAGAQMDGQPLRQELFRTPVVSWLYERGWRAGFASAGFPGIEKEYELVMDFFQEARNKTVVDLSCGSGLMVRRLAKSRAYSKAMGERLQVIAVDYSENMLGEVIQRKKEENCPDFDIIRADVASLPFVDGSLDAIHSGAALHCWPYVQDGLKEVHRVLKPGGRFFASTFLWGVPDEVISLQANLGPRQRQYRFFSVEELEWLMRGAGFKDVNVERRDRCALIRCRKEEATV</sequence>
<dbReference type="Proteomes" id="UP000011087">
    <property type="component" value="Unassembled WGS sequence"/>
</dbReference>
<accession>L1IPL5</accession>
<dbReference type="KEGG" id="gtt:GUITHDRAFT_116106"/>
<dbReference type="RefSeq" id="XP_005824779.1">
    <property type="nucleotide sequence ID" value="XM_005824722.1"/>
</dbReference>
<feature type="compositionally biased region" description="Low complexity" evidence="1">
    <location>
        <begin position="104"/>
        <end position="115"/>
    </location>
</feature>
<dbReference type="HOGENOM" id="CLU_047070_0_0_1"/>
<dbReference type="GO" id="GO:0008757">
    <property type="term" value="F:S-adenosylmethionine-dependent methyltransferase activity"/>
    <property type="evidence" value="ECO:0007669"/>
    <property type="project" value="InterPro"/>
</dbReference>
<dbReference type="InterPro" id="IPR013216">
    <property type="entry name" value="Methyltransf_11"/>
</dbReference>
<reference evidence="4" key="3">
    <citation type="submission" date="2015-06" db="UniProtKB">
        <authorList>
            <consortium name="EnsemblProtists"/>
        </authorList>
    </citation>
    <scope>IDENTIFICATION</scope>
</reference>
<evidence type="ECO:0000313" key="3">
    <source>
        <dbReference type="EMBL" id="EKX37799.1"/>
    </source>
</evidence>
<evidence type="ECO:0000313" key="4">
    <source>
        <dbReference type="EnsemblProtists" id="EKX37799"/>
    </source>
</evidence>
<feature type="region of interest" description="Disordered" evidence="1">
    <location>
        <begin position="95"/>
        <end position="119"/>
    </location>
</feature>
<evidence type="ECO:0000259" key="2">
    <source>
        <dbReference type="Pfam" id="PF08241"/>
    </source>
</evidence>
<reference evidence="5" key="2">
    <citation type="submission" date="2012-11" db="EMBL/GenBank/DDBJ databases">
        <authorList>
            <person name="Kuo A."/>
            <person name="Curtis B.A."/>
            <person name="Tanifuji G."/>
            <person name="Burki F."/>
            <person name="Gruber A."/>
            <person name="Irimia M."/>
            <person name="Maruyama S."/>
            <person name="Arias M.C."/>
            <person name="Ball S.G."/>
            <person name="Gile G.H."/>
            <person name="Hirakawa Y."/>
            <person name="Hopkins J.F."/>
            <person name="Rensing S.A."/>
            <person name="Schmutz J."/>
            <person name="Symeonidi A."/>
            <person name="Elias M."/>
            <person name="Eveleigh R.J."/>
            <person name="Herman E.K."/>
            <person name="Klute M.J."/>
            <person name="Nakayama T."/>
            <person name="Obornik M."/>
            <person name="Reyes-Prieto A."/>
            <person name="Armbrust E.V."/>
            <person name="Aves S.J."/>
            <person name="Beiko R.G."/>
            <person name="Coutinho P."/>
            <person name="Dacks J.B."/>
            <person name="Durnford D.G."/>
            <person name="Fast N.M."/>
            <person name="Green B.R."/>
            <person name="Grisdale C."/>
            <person name="Hempe F."/>
            <person name="Henrissat B."/>
            <person name="Hoppner M.P."/>
            <person name="Ishida K.-I."/>
            <person name="Kim E."/>
            <person name="Koreny L."/>
            <person name="Kroth P.G."/>
            <person name="Liu Y."/>
            <person name="Malik S.-B."/>
            <person name="Maier U.G."/>
            <person name="McRose D."/>
            <person name="Mock T."/>
            <person name="Neilson J.A."/>
            <person name="Onodera N.T."/>
            <person name="Poole A.M."/>
            <person name="Pritham E.J."/>
            <person name="Richards T.A."/>
            <person name="Rocap G."/>
            <person name="Roy S.W."/>
            <person name="Sarai C."/>
            <person name="Schaack S."/>
            <person name="Shirato S."/>
            <person name="Slamovits C.H."/>
            <person name="Spencer D.F."/>
            <person name="Suzuki S."/>
            <person name="Worden A.Z."/>
            <person name="Zauner S."/>
            <person name="Barry K."/>
            <person name="Bell C."/>
            <person name="Bharti A.K."/>
            <person name="Crow J.A."/>
            <person name="Grimwood J."/>
            <person name="Kramer R."/>
            <person name="Lindquist E."/>
            <person name="Lucas S."/>
            <person name="Salamov A."/>
            <person name="McFadden G.I."/>
            <person name="Lane C.E."/>
            <person name="Keeling P.J."/>
            <person name="Gray M.W."/>
            <person name="Grigoriev I.V."/>
            <person name="Archibald J.M."/>
        </authorList>
    </citation>
    <scope>NUCLEOTIDE SEQUENCE</scope>
    <source>
        <strain evidence="5">CCMP2712</strain>
    </source>
</reference>
<reference evidence="3 5" key="1">
    <citation type="journal article" date="2012" name="Nature">
        <title>Algal genomes reveal evolutionary mosaicism and the fate of nucleomorphs.</title>
        <authorList>
            <consortium name="DOE Joint Genome Institute"/>
            <person name="Curtis B.A."/>
            <person name="Tanifuji G."/>
            <person name="Burki F."/>
            <person name="Gruber A."/>
            <person name="Irimia M."/>
            <person name="Maruyama S."/>
            <person name="Arias M.C."/>
            <person name="Ball S.G."/>
            <person name="Gile G.H."/>
            <person name="Hirakawa Y."/>
            <person name="Hopkins J.F."/>
            <person name="Kuo A."/>
            <person name="Rensing S.A."/>
            <person name="Schmutz J."/>
            <person name="Symeonidi A."/>
            <person name="Elias M."/>
            <person name="Eveleigh R.J."/>
            <person name="Herman E.K."/>
            <person name="Klute M.J."/>
            <person name="Nakayama T."/>
            <person name="Obornik M."/>
            <person name="Reyes-Prieto A."/>
            <person name="Armbrust E.V."/>
            <person name="Aves S.J."/>
            <person name="Beiko R.G."/>
            <person name="Coutinho P."/>
            <person name="Dacks J.B."/>
            <person name="Durnford D.G."/>
            <person name="Fast N.M."/>
            <person name="Green B.R."/>
            <person name="Grisdale C.J."/>
            <person name="Hempel F."/>
            <person name="Henrissat B."/>
            <person name="Hoppner M.P."/>
            <person name="Ishida K."/>
            <person name="Kim E."/>
            <person name="Koreny L."/>
            <person name="Kroth P.G."/>
            <person name="Liu Y."/>
            <person name="Malik S.B."/>
            <person name="Maier U.G."/>
            <person name="McRose D."/>
            <person name="Mock T."/>
            <person name="Neilson J.A."/>
            <person name="Onodera N.T."/>
            <person name="Poole A.M."/>
            <person name="Pritham E.J."/>
            <person name="Richards T.A."/>
            <person name="Rocap G."/>
            <person name="Roy S.W."/>
            <person name="Sarai C."/>
            <person name="Schaack S."/>
            <person name="Shirato S."/>
            <person name="Slamovits C.H."/>
            <person name="Spencer D.F."/>
            <person name="Suzuki S."/>
            <person name="Worden A.Z."/>
            <person name="Zauner S."/>
            <person name="Barry K."/>
            <person name="Bell C."/>
            <person name="Bharti A.K."/>
            <person name="Crow J.A."/>
            <person name="Grimwood J."/>
            <person name="Kramer R."/>
            <person name="Lindquist E."/>
            <person name="Lucas S."/>
            <person name="Salamov A."/>
            <person name="McFadden G.I."/>
            <person name="Lane C.E."/>
            <person name="Keeling P.J."/>
            <person name="Gray M.W."/>
            <person name="Grigoriev I.V."/>
            <person name="Archibald J.M."/>
        </authorList>
    </citation>
    <scope>NUCLEOTIDE SEQUENCE</scope>
    <source>
        <strain evidence="3 5">CCMP2712</strain>
    </source>
</reference>
<gene>
    <name evidence="3" type="ORF">GUITHDRAFT_116106</name>
</gene>